<reference evidence="2" key="1">
    <citation type="journal article" date="2020" name="bioRxiv">
        <title>A rank-normalized archaeal taxonomy based on genome phylogeny resolves widespread incomplete and uneven classifications.</title>
        <authorList>
            <person name="Rinke C."/>
            <person name="Chuvochina M."/>
            <person name="Mussig A.J."/>
            <person name="Chaumeil P.-A."/>
            <person name="Waite D.W."/>
            <person name="Whitman W.B."/>
            <person name="Parks D.H."/>
            <person name="Hugenholtz P."/>
        </authorList>
    </citation>
    <scope>NUCLEOTIDE SEQUENCE</scope>
    <source>
        <strain evidence="2">UBA8876</strain>
    </source>
</reference>
<evidence type="ECO:0000259" key="1">
    <source>
        <dbReference type="Pfam" id="PF13358"/>
    </source>
</evidence>
<comment type="caution">
    <text evidence="2">The sequence shown here is derived from an EMBL/GenBank/DDBJ whole genome shotgun (WGS) entry which is preliminary data.</text>
</comment>
<dbReference type="RefSeq" id="WP_083755980.1">
    <property type="nucleotide sequence ID" value="NZ_DUJU01000053.1"/>
</dbReference>
<dbReference type="InterPro" id="IPR038717">
    <property type="entry name" value="Tc1-like_DDE_dom"/>
</dbReference>
<dbReference type="AlphaFoldDB" id="A0A832W929"/>
<name>A0A832W929_9EURY</name>
<dbReference type="Gene3D" id="3.30.420.10">
    <property type="entry name" value="Ribonuclease H-like superfamily/Ribonuclease H"/>
    <property type="match status" value="1"/>
</dbReference>
<organism evidence="2 3">
    <name type="scientific">Methanosarcina acetivorans</name>
    <dbReference type="NCBI Taxonomy" id="2214"/>
    <lineage>
        <taxon>Archaea</taxon>
        <taxon>Methanobacteriati</taxon>
        <taxon>Methanobacteriota</taxon>
        <taxon>Stenosarchaea group</taxon>
        <taxon>Methanomicrobia</taxon>
        <taxon>Methanosarcinales</taxon>
        <taxon>Methanosarcinaceae</taxon>
        <taxon>Methanosarcina</taxon>
    </lineage>
</organism>
<dbReference type="GeneID" id="95969534"/>
<dbReference type="InterPro" id="IPR036397">
    <property type="entry name" value="RNaseH_sf"/>
</dbReference>
<gene>
    <name evidence="2" type="ORF">HA338_04520</name>
</gene>
<accession>A0A832W929</accession>
<dbReference type="Pfam" id="PF13358">
    <property type="entry name" value="DDE_3"/>
    <property type="match status" value="1"/>
</dbReference>
<evidence type="ECO:0000313" key="2">
    <source>
        <dbReference type="EMBL" id="HIH93321.1"/>
    </source>
</evidence>
<feature type="domain" description="Tc1-like transposase DDE" evidence="1">
    <location>
        <begin position="1"/>
        <end position="28"/>
    </location>
</feature>
<dbReference type="GO" id="GO:0003676">
    <property type="term" value="F:nucleic acid binding"/>
    <property type="evidence" value="ECO:0007669"/>
    <property type="project" value="InterPro"/>
</dbReference>
<proteinExistence type="predicted"/>
<evidence type="ECO:0000313" key="3">
    <source>
        <dbReference type="Proteomes" id="UP000600774"/>
    </source>
</evidence>
<dbReference type="EMBL" id="DUJU01000053">
    <property type="protein sequence ID" value="HIH93321.1"/>
    <property type="molecule type" value="Genomic_DNA"/>
</dbReference>
<sequence length="33" mass="3869">MPPYSPNLNPIERVWNLTRKLCAHNRSLQISGY</sequence>
<protein>
    <recommendedName>
        <fullName evidence="1">Tc1-like transposase DDE domain-containing protein</fullName>
    </recommendedName>
</protein>
<dbReference type="Proteomes" id="UP000600774">
    <property type="component" value="Unassembled WGS sequence"/>
</dbReference>